<keyword evidence="1" id="KW-0812">Transmembrane</keyword>
<evidence type="ECO:0000259" key="2">
    <source>
        <dbReference type="Pfam" id="PF14358"/>
    </source>
</evidence>
<name>A0A8T5GG69_9ARCH</name>
<gene>
    <name evidence="3" type="ORF">HON47_02950</name>
</gene>
<organism evidence="3 4">
    <name type="scientific">Candidatus Iainarchaeum sp</name>
    <dbReference type="NCBI Taxonomy" id="3101447"/>
    <lineage>
        <taxon>Archaea</taxon>
        <taxon>Candidatus Iainarchaeota</taxon>
        <taxon>Candidatus Iainarchaeia</taxon>
        <taxon>Candidatus Iainarchaeales</taxon>
        <taxon>Candidatus Iainarchaeaceae</taxon>
        <taxon>Candidatus Iainarchaeum</taxon>
    </lineage>
</organism>
<dbReference type="InterPro" id="IPR025517">
    <property type="entry name" value="DUF4405"/>
</dbReference>
<dbReference type="Pfam" id="PF14358">
    <property type="entry name" value="DUF4405"/>
    <property type="match status" value="1"/>
</dbReference>
<keyword evidence="1" id="KW-0472">Membrane</keyword>
<keyword evidence="1" id="KW-1133">Transmembrane helix</keyword>
<protein>
    <submittedName>
        <fullName evidence="3">DUF4405 domain-containing protein</fullName>
    </submittedName>
</protein>
<feature type="transmembrane region" description="Helical" evidence="1">
    <location>
        <begin position="51"/>
        <end position="69"/>
    </location>
</feature>
<proteinExistence type="predicted"/>
<accession>A0A8T5GG69</accession>
<comment type="caution">
    <text evidence="3">The sequence shown here is derived from an EMBL/GenBank/DDBJ whole genome shotgun (WGS) entry which is preliminary data.</text>
</comment>
<evidence type="ECO:0000313" key="4">
    <source>
        <dbReference type="Proteomes" id="UP000722459"/>
    </source>
</evidence>
<feature type="transmembrane region" description="Helical" evidence="1">
    <location>
        <begin position="12"/>
        <end position="31"/>
    </location>
</feature>
<dbReference type="AlphaFoldDB" id="A0A8T5GG69"/>
<feature type="domain" description="Flavinylation-associated cytochrome" evidence="2">
    <location>
        <begin position="9"/>
        <end position="66"/>
    </location>
</feature>
<evidence type="ECO:0000313" key="3">
    <source>
        <dbReference type="EMBL" id="MBT4870506.1"/>
    </source>
</evidence>
<evidence type="ECO:0000256" key="1">
    <source>
        <dbReference type="SAM" id="Phobius"/>
    </source>
</evidence>
<dbReference type="EMBL" id="JABJNZ010000039">
    <property type="protein sequence ID" value="MBT4870506.1"/>
    <property type="molecule type" value="Genomic_DNA"/>
</dbReference>
<sequence>MDRSRLNYVIDFILLILFLIVFITGLIKLPILKLHLVVPMQQMTMLHDVSGVLFGVFIIVHLILHWNWIKCMTKNIFKRDNKCKK</sequence>
<dbReference type="Proteomes" id="UP000722459">
    <property type="component" value="Unassembled WGS sequence"/>
</dbReference>
<reference evidence="3" key="1">
    <citation type="journal article" date="2021" name="ISME J.">
        <title>Mercury methylation by metabolically versatile and cosmopolitan marine bacteria.</title>
        <authorList>
            <person name="Lin H."/>
            <person name="Ascher D.B."/>
            <person name="Myung Y."/>
            <person name="Lamborg C.H."/>
            <person name="Hallam S.J."/>
            <person name="Gionfriddo C.M."/>
            <person name="Holt K.E."/>
            <person name="Moreau J.W."/>
        </authorList>
    </citation>
    <scope>NUCLEOTIDE SEQUENCE</scope>
    <source>
        <strain evidence="3">SI075_bin30</strain>
    </source>
</reference>